<dbReference type="InterPro" id="IPR006683">
    <property type="entry name" value="Thioestr_dom"/>
</dbReference>
<organism evidence="4">
    <name type="scientific">hydrothermal vent metagenome</name>
    <dbReference type="NCBI Taxonomy" id="652676"/>
    <lineage>
        <taxon>unclassified sequences</taxon>
        <taxon>metagenomes</taxon>
        <taxon>ecological metagenomes</taxon>
    </lineage>
</organism>
<dbReference type="InterPro" id="IPR052723">
    <property type="entry name" value="Acyl-CoA_thioesterase_PaaI"/>
</dbReference>
<dbReference type="InterPro" id="IPR011973">
    <property type="entry name" value="PaaD"/>
</dbReference>
<dbReference type="CDD" id="cd03443">
    <property type="entry name" value="PaaI_thioesterase"/>
    <property type="match status" value="1"/>
</dbReference>
<proteinExistence type="inferred from homology"/>
<dbReference type="InterPro" id="IPR003736">
    <property type="entry name" value="PAAI_dom"/>
</dbReference>
<dbReference type="AlphaFoldDB" id="A0A3B0RVT1"/>
<feature type="domain" description="Thioesterase" evidence="3">
    <location>
        <begin position="53"/>
        <end position="127"/>
    </location>
</feature>
<comment type="similarity">
    <text evidence="1">Belongs to the thioesterase PaaI family.</text>
</comment>
<dbReference type="Pfam" id="PF03061">
    <property type="entry name" value="4HBT"/>
    <property type="match status" value="1"/>
</dbReference>
<name>A0A3B0RVT1_9ZZZZ</name>
<protein>
    <submittedName>
        <fullName evidence="4">Acyl-coenzyme A thioesterase PaaD (Pse.pu.) (E. coli PaaI)</fullName>
    </submittedName>
</protein>
<reference evidence="4" key="1">
    <citation type="submission" date="2018-06" db="EMBL/GenBank/DDBJ databases">
        <authorList>
            <person name="Zhirakovskaya E."/>
        </authorList>
    </citation>
    <scope>NUCLEOTIDE SEQUENCE</scope>
</reference>
<dbReference type="EMBL" id="UOEJ01000064">
    <property type="protein sequence ID" value="VAV95211.1"/>
    <property type="molecule type" value="Genomic_DNA"/>
</dbReference>
<accession>A0A3B0RVT1</accession>
<dbReference type="NCBIfam" id="TIGR00369">
    <property type="entry name" value="unchar_dom_1"/>
    <property type="match status" value="1"/>
</dbReference>
<gene>
    <name evidence="4" type="ORF">MNBD_ALPHA01-1649</name>
</gene>
<evidence type="ECO:0000259" key="3">
    <source>
        <dbReference type="Pfam" id="PF03061"/>
    </source>
</evidence>
<evidence type="ECO:0000256" key="2">
    <source>
        <dbReference type="ARBA" id="ARBA00022801"/>
    </source>
</evidence>
<keyword evidence="2" id="KW-0378">Hydrolase</keyword>
<dbReference type="InterPro" id="IPR029069">
    <property type="entry name" value="HotDog_dom_sf"/>
</dbReference>
<dbReference type="FunFam" id="3.10.129.10:FF:000022">
    <property type="entry name" value="Phenylacetic acid degradation protein"/>
    <property type="match status" value="1"/>
</dbReference>
<evidence type="ECO:0000256" key="1">
    <source>
        <dbReference type="ARBA" id="ARBA00008324"/>
    </source>
</evidence>
<dbReference type="NCBIfam" id="TIGR02286">
    <property type="entry name" value="PaaD"/>
    <property type="match status" value="1"/>
</dbReference>
<evidence type="ECO:0000313" key="4">
    <source>
        <dbReference type="EMBL" id="VAV95211.1"/>
    </source>
</evidence>
<sequence length="147" mass="15788">MSQETTQEIARKIAEKFNSRRTLDKLLGIEFVSIDAGAAVMKLKLTEDMVNVYGSAHGGTIFALADAVFAYACNSRNIISVAAGCSIEYLAPAFPGDTLTASGKFQGGRGRQGIYDIMITNQDDKLIATFRGKSHSTKEKVLGDTTS</sequence>
<dbReference type="Gene3D" id="3.10.129.10">
    <property type="entry name" value="Hotdog Thioesterase"/>
    <property type="match status" value="1"/>
</dbReference>
<dbReference type="SUPFAM" id="SSF54637">
    <property type="entry name" value="Thioesterase/thiol ester dehydrase-isomerase"/>
    <property type="match status" value="1"/>
</dbReference>
<dbReference type="PANTHER" id="PTHR42856">
    <property type="entry name" value="ACYL-COENZYME A THIOESTERASE PAAI"/>
    <property type="match status" value="1"/>
</dbReference>
<dbReference type="GO" id="GO:0016289">
    <property type="term" value="F:acyl-CoA hydrolase activity"/>
    <property type="evidence" value="ECO:0007669"/>
    <property type="project" value="TreeGrafter"/>
</dbReference>
<dbReference type="PANTHER" id="PTHR42856:SF1">
    <property type="entry name" value="ACYL-COENZYME A THIOESTERASE PAAI"/>
    <property type="match status" value="1"/>
</dbReference>